<protein>
    <submittedName>
        <fullName evidence="1">Uncharacterized protein</fullName>
    </submittedName>
</protein>
<evidence type="ECO:0000313" key="2">
    <source>
        <dbReference type="Proteomes" id="UP000183299"/>
    </source>
</evidence>
<name>A0A1I3R2H4_9RHOB</name>
<sequence length="76" mass="8144">MRLWIGSILSTIAERSARPAIPDLFLVGEAATLGHMDMLLTAASLLRGYPWLGSGLASTGMPRWDWNAGEMALAVS</sequence>
<evidence type="ECO:0000313" key="1">
    <source>
        <dbReference type="EMBL" id="SFJ40548.1"/>
    </source>
</evidence>
<keyword evidence="2" id="KW-1185">Reference proteome</keyword>
<accession>A0A1I3R2H4</accession>
<reference evidence="1 2" key="1">
    <citation type="submission" date="2016-10" db="EMBL/GenBank/DDBJ databases">
        <authorList>
            <person name="de Groot N.N."/>
        </authorList>
    </citation>
    <scope>NUCLEOTIDE SEQUENCE [LARGE SCALE GENOMIC DNA]</scope>
    <source>
        <strain evidence="1 2">CGMCC 1.8891</strain>
    </source>
</reference>
<dbReference type="Proteomes" id="UP000183299">
    <property type="component" value="Unassembled WGS sequence"/>
</dbReference>
<dbReference type="AlphaFoldDB" id="A0A1I3R2H4"/>
<organism evidence="1 2">
    <name type="scientific">Celeribacter halophilus</name>
    <dbReference type="NCBI Taxonomy" id="576117"/>
    <lineage>
        <taxon>Bacteria</taxon>
        <taxon>Pseudomonadati</taxon>
        <taxon>Pseudomonadota</taxon>
        <taxon>Alphaproteobacteria</taxon>
        <taxon>Rhodobacterales</taxon>
        <taxon>Roseobacteraceae</taxon>
        <taxon>Celeribacter</taxon>
    </lineage>
</organism>
<dbReference type="EMBL" id="FORY01000004">
    <property type="protein sequence ID" value="SFJ40548.1"/>
    <property type="molecule type" value="Genomic_DNA"/>
</dbReference>
<proteinExistence type="predicted"/>
<gene>
    <name evidence="1" type="ORF">SAMN04488138_104243</name>
</gene>